<evidence type="ECO:0000256" key="6">
    <source>
        <dbReference type="PROSITE-ProRule" id="PRU10007"/>
    </source>
</evidence>
<dbReference type="GO" id="GO:0005737">
    <property type="term" value="C:cytoplasm"/>
    <property type="evidence" value="ECO:0007669"/>
    <property type="project" value="TreeGrafter"/>
</dbReference>
<dbReference type="PANTHER" id="PTHR43570">
    <property type="entry name" value="ALDEHYDE DEHYDROGENASE"/>
    <property type="match status" value="1"/>
</dbReference>
<evidence type="ECO:0000259" key="8">
    <source>
        <dbReference type="Pfam" id="PF00171"/>
    </source>
</evidence>
<dbReference type="PANTHER" id="PTHR43570:SF20">
    <property type="entry name" value="ALDEHYDE DEHYDROGENASE ALDX-RELATED"/>
    <property type="match status" value="1"/>
</dbReference>
<feature type="active site" evidence="5">
    <location>
        <position position="256"/>
    </location>
</feature>
<accession>A0A934T1V7</accession>
<evidence type="ECO:0000313" key="9">
    <source>
        <dbReference type="EMBL" id="MBK4737627.1"/>
    </source>
</evidence>
<keyword evidence="3" id="KW-0520">NAD</keyword>
<feature type="active site" evidence="5 6">
    <location>
        <position position="218"/>
    </location>
</feature>
<dbReference type="GO" id="GO:0006081">
    <property type="term" value="P:aldehyde metabolic process"/>
    <property type="evidence" value="ECO:0007669"/>
    <property type="project" value="InterPro"/>
</dbReference>
<dbReference type="InterPro" id="IPR016161">
    <property type="entry name" value="Ald_DH/histidinol_DH"/>
</dbReference>
<evidence type="ECO:0000256" key="1">
    <source>
        <dbReference type="ARBA" id="ARBA00009986"/>
    </source>
</evidence>
<reference evidence="9" key="1">
    <citation type="submission" date="2021-01" db="EMBL/GenBank/DDBJ databases">
        <title>Genome sequence of strain Noviherbaspirillum sp. DKR-6.</title>
        <authorList>
            <person name="Chaudhary D.K."/>
        </authorList>
    </citation>
    <scope>NUCLEOTIDE SEQUENCE</scope>
    <source>
        <strain evidence="9">DKR-6</strain>
    </source>
</reference>
<name>A0A934T1V7_9BURK</name>
<organism evidence="9 10">
    <name type="scientific">Noviherbaspirillum pedocola</name>
    <dbReference type="NCBI Taxonomy" id="2801341"/>
    <lineage>
        <taxon>Bacteria</taxon>
        <taxon>Pseudomonadati</taxon>
        <taxon>Pseudomonadota</taxon>
        <taxon>Betaproteobacteria</taxon>
        <taxon>Burkholderiales</taxon>
        <taxon>Oxalobacteraceae</taxon>
        <taxon>Noviherbaspirillum</taxon>
    </lineage>
</organism>
<dbReference type="GO" id="GO:0004029">
    <property type="term" value="F:aldehyde dehydrogenase (NAD+) activity"/>
    <property type="evidence" value="ECO:0007669"/>
    <property type="project" value="TreeGrafter"/>
</dbReference>
<dbReference type="InterPro" id="IPR016162">
    <property type="entry name" value="Ald_DH_N"/>
</dbReference>
<dbReference type="InterPro" id="IPR016163">
    <property type="entry name" value="Ald_DH_C"/>
</dbReference>
<sequence length="476" mass="52205">MDAAPGHLDDLERLFEAQRDASRCGEPASWAVRADRLRRLRGVIGANRAAYAQAISMDFGQRSRHETELLEVAHVLDGIDHALAHGQRWMRAAPRAVGWKFWPGRAALLPQPLGVAGIVTPWNYPLDLSLGPATSALVAGNRTMIKLSELTPRFGALLAESCAREFDANELCIVNGDVEVARRFCRLAFDHLLFTGSTAVGREVMRAASATLTPVTLELGGKSPAIIGPGITSDADFERAVARLIIGKTFNAGQTCIAPDHVYLPRAKQDRFIASARRAVRRFYPALPDTPDYTSIITDQHYARLGALVDEAVSQGATAHALADAAHDAARRLFMPVALTGMNEASRVLREEIFGPVLPVLPFDDLDEVITRINNAPRPLALYLFERDRRRIERVLARTVAGGVTLNDTFMHVGPPQLPFGGVGASGMGAYHGKAGFDAFSHMKPVFSQRRFHPVSWLYPPYGVRAERILRMIARR</sequence>
<comment type="similarity">
    <text evidence="1 4 7">Belongs to the aldehyde dehydrogenase family.</text>
</comment>
<dbReference type="Gene3D" id="3.40.309.10">
    <property type="entry name" value="Aldehyde Dehydrogenase, Chain A, domain 2"/>
    <property type="match status" value="1"/>
</dbReference>
<dbReference type="Pfam" id="PF00171">
    <property type="entry name" value="Aldedh"/>
    <property type="match status" value="1"/>
</dbReference>
<evidence type="ECO:0000256" key="2">
    <source>
        <dbReference type="ARBA" id="ARBA00023002"/>
    </source>
</evidence>
<gene>
    <name evidence="9" type="ORF">JJB74_23655</name>
</gene>
<keyword evidence="10" id="KW-1185">Reference proteome</keyword>
<dbReference type="Gene3D" id="3.40.605.10">
    <property type="entry name" value="Aldehyde Dehydrogenase, Chain A, domain 1"/>
    <property type="match status" value="1"/>
</dbReference>
<dbReference type="InterPro" id="IPR015590">
    <property type="entry name" value="Aldehyde_DH_dom"/>
</dbReference>
<dbReference type="PROSITE" id="PS00687">
    <property type="entry name" value="ALDEHYDE_DEHYDR_GLU"/>
    <property type="match status" value="1"/>
</dbReference>
<dbReference type="InterPro" id="IPR029510">
    <property type="entry name" value="Ald_DH_CS_GLU"/>
</dbReference>
<dbReference type="PIRSF" id="PIRSF036492">
    <property type="entry name" value="ALDH"/>
    <property type="match status" value="1"/>
</dbReference>
<proteinExistence type="inferred from homology"/>
<dbReference type="InterPro" id="IPR012394">
    <property type="entry name" value="Aldehyde_DH_NAD(P)"/>
</dbReference>
<evidence type="ECO:0000313" key="10">
    <source>
        <dbReference type="Proteomes" id="UP000622890"/>
    </source>
</evidence>
<dbReference type="Proteomes" id="UP000622890">
    <property type="component" value="Unassembled WGS sequence"/>
</dbReference>
<keyword evidence="2 4" id="KW-0560">Oxidoreductase</keyword>
<protein>
    <recommendedName>
        <fullName evidence="4">Aldehyde dehydrogenase</fullName>
    </recommendedName>
</protein>
<dbReference type="AlphaFoldDB" id="A0A934T1V7"/>
<evidence type="ECO:0000256" key="3">
    <source>
        <dbReference type="ARBA" id="ARBA00023027"/>
    </source>
</evidence>
<evidence type="ECO:0000256" key="7">
    <source>
        <dbReference type="RuleBase" id="RU003345"/>
    </source>
</evidence>
<comment type="caution">
    <text evidence="9">The sequence shown here is derived from an EMBL/GenBank/DDBJ whole genome shotgun (WGS) entry which is preliminary data.</text>
</comment>
<evidence type="ECO:0000256" key="5">
    <source>
        <dbReference type="PIRSR" id="PIRSR036492-1"/>
    </source>
</evidence>
<dbReference type="CDD" id="cd07133">
    <property type="entry name" value="ALDH_CALDH_CalB"/>
    <property type="match status" value="1"/>
</dbReference>
<feature type="domain" description="Aldehyde dehydrogenase" evidence="8">
    <location>
        <begin position="9"/>
        <end position="445"/>
    </location>
</feature>
<evidence type="ECO:0000256" key="4">
    <source>
        <dbReference type="PIRNR" id="PIRNR036492"/>
    </source>
</evidence>
<dbReference type="SUPFAM" id="SSF53720">
    <property type="entry name" value="ALDH-like"/>
    <property type="match status" value="1"/>
</dbReference>
<dbReference type="RefSeq" id="WP_200596083.1">
    <property type="nucleotide sequence ID" value="NZ_JAEPBG010000013.1"/>
</dbReference>
<dbReference type="EMBL" id="JAEPBG010000013">
    <property type="protein sequence ID" value="MBK4737627.1"/>
    <property type="molecule type" value="Genomic_DNA"/>
</dbReference>